<dbReference type="OrthoDB" id="8908931at2"/>
<evidence type="ECO:0000313" key="3">
    <source>
        <dbReference type="Proteomes" id="UP000252884"/>
    </source>
</evidence>
<protein>
    <submittedName>
        <fullName evidence="2">Uncharacterized protein</fullName>
    </submittedName>
</protein>
<accession>A0A368XN24</accession>
<comment type="caution">
    <text evidence="2">The sequence shown here is derived from an EMBL/GenBank/DDBJ whole genome shotgun (WGS) entry which is preliminary data.</text>
</comment>
<dbReference type="Proteomes" id="UP000252884">
    <property type="component" value="Unassembled WGS sequence"/>
</dbReference>
<sequence length="78" mass="9058">MHQDFRDSVSAGLQHRHLPPDNRQQQQDNGTREFQPPAQQGDAWSVPEVPHSLQAYLDRSRQRGELPRPRPALRLAKR</sequence>
<dbReference type="EMBL" id="QPJK01000009">
    <property type="protein sequence ID" value="RCW67424.1"/>
    <property type="molecule type" value="Genomic_DNA"/>
</dbReference>
<keyword evidence="3" id="KW-1185">Reference proteome</keyword>
<evidence type="ECO:0000256" key="1">
    <source>
        <dbReference type="SAM" id="MobiDB-lite"/>
    </source>
</evidence>
<evidence type="ECO:0000313" key="2">
    <source>
        <dbReference type="EMBL" id="RCW67424.1"/>
    </source>
</evidence>
<name>A0A368XN24_9BURK</name>
<feature type="region of interest" description="Disordered" evidence="1">
    <location>
        <begin position="1"/>
        <end position="78"/>
    </location>
</feature>
<dbReference type="AlphaFoldDB" id="A0A368XN24"/>
<reference evidence="2 3" key="1">
    <citation type="submission" date="2018-07" db="EMBL/GenBank/DDBJ databases">
        <title>Genomic Encyclopedia of Type Strains, Phase IV (KMG-IV): sequencing the most valuable type-strain genomes for metagenomic binning, comparative biology and taxonomic classification.</title>
        <authorList>
            <person name="Goeker M."/>
        </authorList>
    </citation>
    <scope>NUCLEOTIDE SEQUENCE [LARGE SCALE GENOMIC DNA]</scope>
    <source>
        <strain evidence="2 3">DSM 21634</strain>
    </source>
</reference>
<dbReference type="RefSeq" id="WP_147282976.1">
    <property type="nucleotide sequence ID" value="NZ_QPJK01000009.1"/>
</dbReference>
<feature type="compositionally biased region" description="Basic and acidic residues" evidence="1">
    <location>
        <begin position="58"/>
        <end position="68"/>
    </location>
</feature>
<organism evidence="2 3">
    <name type="scientific">Pseudorhodoferax soli</name>
    <dbReference type="NCBI Taxonomy" id="545864"/>
    <lineage>
        <taxon>Bacteria</taxon>
        <taxon>Pseudomonadati</taxon>
        <taxon>Pseudomonadota</taxon>
        <taxon>Betaproteobacteria</taxon>
        <taxon>Burkholderiales</taxon>
        <taxon>Comamonadaceae</taxon>
    </lineage>
</organism>
<gene>
    <name evidence="2" type="ORF">DES41_109147</name>
</gene>
<proteinExistence type="predicted"/>